<sequence length="72" mass="7619">MASGAEPRAAPRHDVDRCGHVVVCAWLVPLPPSATTHPAPVMLPFVLGHVVVQAVVAVVPTVRDHRVRPSGM</sequence>
<organism evidence="2 3">
    <name type="scientific">Pseudonocardia alni subsp. carboxydivorans</name>
    <dbReference type="NCBI Taxonomy" id="415010"/>
    <lineage>
        <taxon>Bacteria</taxon>
        <taxon>Bacillati</taxon>
        <taxon>Actinomycetota</taxon>
        <taxon>Actinomycetes</taxon>
        <taxon>Pseudonocardiales</taxon>
        <taxon>Pseudonocardiaceae</taxon>
        <taxon>Pseudonocardia</taxon>
    </lineage>
</organism>
<keyword evidence="1" id="KW-1133">Transmembrane helix</keyword>
<dbReference type="Proteomes" id="UP001367513">
    <property type="component" value="Unassembled WGS sequence"/>
</dbReference>
<evidence type="ECO:0000256" key="1">
    <source>
        <dbReference type="SAM" id="Phobius"/>
    </source>
</evidence>
<name>A0ABU9AH49_PSEA5</name>
<keyword evidence="3" id="KW-1185">Reference proteome</keyword>
<accession>A0ABU9AH49</accession>
<gene>
    <name evidence="2" type="ORF">WG925_14150</name>
</gene>
<keyword evidence="1" id="KW-0472">Membrane</keyword>
<protein>
    <submittedName>
        <fullName evidence="2">Uncharacterized protein</fullName>
    </submittedName>
</protein>
<keyword evidence="1" id="KW-0812">Transmembrane</keyword>
<comment type="caution">
    <text evidence="2">The sequence shown here is derived from an EMBL/GenBank/DDBJ whole genome shotgun (WGS) entry which is preliminary data.</text>
</comment>
<evidence type="ECO:0000313" key="2">
    <source>
        <dbReference type="EMBL" id="MEK6464882.1"/>
    </source>
</evidence>
<dbReference type="EMBL" id="JBBPIX010000006">
    <property type="protein sequence ID" value="MEK6464882.1"/>
    <property type="molecule type" value="Genomic_DNA"/>
</dbReference>
<evidence type="ECO:0000313" key="3">
    <source>
        <dbReference type="Proteomes" id="UP001367513"/>
    </source>
</evidence>
<reference evidence="2 3" key="1">
    <citation type="submission" date="2024-03" db="EMBL/GenBank/DDBJ databases">
        <title>Draft genome sequence of Pseudonocardia carboxydivorans JCM 14827.</title>
        <authorList>
            <person name="Duangmal K."/>
        </authorList>
    </citation>
    <scope>NUCLEOTIDE SEQUENCE [LARGE SCALE GENOMIC DNA]</scope>
    <source>
        <strain evidence="2 3">JCM 14827</strain>
    </source>
</reference>
<dbReference type="RefSeq" id="WP_346106861.1">
    <property type="nucleotide sequence ID" value="NZ_BAAAOD010000070.1"/>
</dbReference>
<proteinExistence type="predicted"/>
<feature type="transmembrane region" description="Helical" evidence="1">
    <location>
        <begin position="41"/>
        <end position="62"/>
    </location>
</feature>